<evidence type="ECO:0000313" key="3">
    <source>
        <dbReference type="Proteomes" id="UP000245469"/>
    </source>
</evidence>
<keyword evidence="1" id="KW-1133">Transmembrane helix</keyword>
<protein>
    <submittedName>
        <fullName evidence="2">Uncharacterized protein</fullName>
    </submittedName>
</protein>
<feature type="transmembrane region" description="Helical" evidence="1">
    <location>
        <begin position="12"/>
        <end position="29"/>
    </location>
</feature>
<sequence>MRAVRSLTSTAFTLFVLAAIVVVLFAYALPQVSVPGVDTTGLEARSQELVHQVVSVVTGAVSGAWNGALEGARSAG</sequence>
<keyword evidence="1" id="KW-0812">Transmembrane</keyword>
<evidence type="ECO:0000256" key="1">
    <source>
        <dbReference type="SAM" id="Phobius"/>
    </source>
</evidence>
<organism evidence="2 3">
    <name type="scientific">Quadrisphaera granulorum</name>
    <dbReference type="NCBI Taxonomy" id="317664"/>
    <lineage>
        <taxon>Bacteria</taxon>
        <taxon>Bacillati</taxon>
        <taxon>Actinomycetota</taxon>
        <taxon>Actinomycetes</taxon>
        <taxon>Kineosporiales</taxon>
        <taxon>Kineosporiaceae</taxon>
        <taxon>Quadrisphaera</taxon>
    </lineage>
</organism>
<gene>
    <name evidence="2" type="ORF">BXY45_11683</name>
</gene>
<dbReference type="EMBL" id="QGDQ01000016">
    <property type="protein sequence ID" value="PWJ52947.1"/>
    <property type="molecule type" value="Genomic_DNA"/>
</dbReference>
<proteinExistence type="predicted"/>
<keyword evidence="3" id="KW-1185">Reference proteome</keyword>
<name>A0A316AS61_9ACTN</name>
<evidence type="ECO:0000313" key="2">
    <source>
        <dbReference type="EMBL" id="PWJ52947.1"/>
    </source>
</evidence>
<dbReference type="Proteomes" id="UP000245469">
    <property type="component" value="Unassembled WGS sequence"/>
</dbReference>
<dbReference type="AlphaFoldDB" id="A0A316AS61"/>
<accession>A0A316AS61</accession>
<reference evidence="2 3" key="1">
    <citation type="submission" date="2018-03" db="EMBL/GenBank/DDBJ databases">
        <title>Genomic Encyclopedia of Archaeal and Bacterial Type Strains, Phase II (KMG-II): from individual species to whole genera.</title>
        <authorList>
            <person name="Goeker M."/>
        </authorList>
    </citation>
    <scope>NUCLEOTIDE SEQUENCE [LARGE SCALE GENOMIC DNA]</scope>
    <source>
        <strain evidence="2 3">DSM 44889</strain>
    </source>
</reference>
<comment type="caution">
    <text evidence="2">The sequence shown here is derived from an EMBL/GenBank/DDBJ whole genome shotgun (WGS) entry which is preliminary data.</text>
</comment>
<keyword evidence="1" id="KW-0472">Membrane</keyword>